<dbReference type="GO" id="GO:0034361">
    <property type="term" value="C:very-low-density lipoprotein particle"/>
    <property type="evidence" value="ECO:0007669"/>
    <property type="project" value="UniProtKB-KW"/>
</dbReference>
<organism evidence="19 20">
    <name type="scientific">Grus japonensis</name>
    <name type="common">Japanese crane</name>
    <name type="synonym">Red-crowned crane</name>
    <dbReference type="NCBI Taxonomy" id="30415"/>
    <lineage>
        <taxon>Eukaryota</taxon>
        <taxon>Metazoa</taxon>
        <taxon>Chordata</taxon>
        <taxon>Craniata</taxon>
        <taxon>Vertebrata</taxon>
        <taxon>Euteleostomi</taxon>
        <taxon>Archelosauria</taxon>
        <taxon>Archosauria</taxon>
        <taxon>Dinosauria</taxon>
        <taxon>Saurischia</taxon>
        <taxon>Theropoda</taxon>
        <taxon>Coelurosauria</taxon>
        <taxon>Aves</taxon>
        <taxon>Neognathae</taxon>
        <taxon>Neoaves</taxon>
        <taxon>Gruiformes</taxon>
        <taxon>Gruidae</taxon>
        <taxon>Grus</taxon>
    </lineage>
</organism>
<dbReference type="InterPro" id="IPR052418">
    <property type="entry name" value="Apolipoprotein_B"/>
</dbReference>
<sequence>MPQFQIPELLVPKLNLNEFQIPNMKIPEFQLPRIPHTVTVPTFGKLSGAFRVTSPFFTLSAQAEVHNTTTSANSPEFVTSLSAQTTSKLDFLVFSVIADSRLLAPEMKQLNLKNSMKVNHRFLKVDHTNELIFLGTSVEGEAETRANLYTTKNSIELQNNLMVKLQRKIWMQSGTAYSHRLNIPQADFSSQADLVNNITTEVEAGHISFTSTGKGNWKWTSPNFSDEGTHDSHATFRVEGPIITFSANNRINDKYLKVNQAMRYECGFLNYATLQIQSEIESQRVGRSILNVKGTGQLGGMKVELTGSHNARLNGRIAGTVNNEISFLAQPFEIRLLTNNEGNVKISFPMKLTGKIDFLNNYGFALSSSVQQVSWQATGRFNQYRYSHNMSAGNNDDRIEAHVEMNGDANLDFLNIPLTIPQLQVPYTGIKTPQLRDYSLWEQIGLKDLLKTTRQSFDLNLNARYEKNKDMHVIPLPLATVHEALNKYITFFNKYFERGRNTALDFLTKSYNEAKTKFDKYKIQTSLNKLPRTFRIPGYTIPIVNIEVSPFTAEMPAFGYMLPKEISTTGFTVPFIGFSVPSYTLVLPSLELPVLHVPQDLRTLKLPRFRINSPSNHILIPAMGNITYDFSFKSSVITLTANAGLFNQSDIAGQLSVSSSSVIDALQFKLDGSTSLTRKRGLKLATALSLSNNKFLGGNHDSTISFTKRNMEASVATNAEINTTVLKMNFSQELSGNTKSKPTLSSGLKLMYDFNAPKYGTSAKGGIAHKLALESLTSYISVETSTNGNIDGVFYTGNAFSGSLDHEANTYLNANGARSSLKLEAHSKADGLWNSEMKEILAVEASTRRVYAVWEHNGKNYARYTPLFTTTGAQRCKATLELAPWGISADLQIQATQPNSFLDTASVNQIVVAKISTANQKVRWKGEGQIQSLSLSHDMQLSNEKSKSKFDISGSLEGYMDFLKNIKCPISEKSLWDILKLDVTTSADRKQYLNGSASLVYTKSEDGYFFPIPVNKLTDGFSFSIPELHLKAPSPVLSTPEFRVPFTTLQVPAYTIDLRNIKIPQTLNTMPFDVNLPTLPKLRFPKVDVGADYITLEEYKIPYFEVTIPEYQITVSQFTLPKSISLGSFHVDLDEVANKIADFDLPTITIPEQKIEIPPLKISLPAGIYIPSFGALTGSFKVASPLYNVTWTTDLTNKKDSFEQSIDSTCSSTLQFLEYDLNVVSNYKYEEGMFVMKTTGSFSHRDMSANYKEDLTVSGIRVMDNTASLDIISPTFTDVHVRYEGTDRSLSGSVSSPSAGTLGYVVEMDTDILTAKVYYRTRSAPQKDIDILKSEISFKKPDLIQMKFNWKEDAAKDLLLGLKEKVPKMTNAVYRYVNRYHKEHMGLEISAATLRMKNIMQNNADKAYTFAVKQIDQIDAQLRTAASETSGKYQEMKVKAKQLYQHAADQAEQFDYQRMKAKLLDATIDLIEEYHKRIKHLIDSAIEFLKTTKFQVPGLSDKYTGEEIYQMTTEKVAKNADLCLSKLQEYFDALIAAINELEVRVPASETILRGRNVLDQIKEMLKHLQEKIRQTFATLQEADFAGRLKQLKLVVQEVFQKVEEMVRSWQSKNFEDIKIQTQQLYKDAMASDYAQKLRSLAEDVKKYISQCKRLSQKMFQDLSEKLRQLLLYVKALREEYFDPTTLGWSVKYYEVEDKVLGWLKNLIDTVVDWHNKYVGDLADSVTRLTDQVRELVENYSQEYYDLITDAEGKGKQKVMELSSAAQEKIQYWSAAAKRKIDEHNKQVKEKLQEIYEQLSHSQEKLISEAKRLIDLTIENYSAFLQYISEILRRFEQITAESIKPYIAVRQGELRIDVPKPFDWQSIYQMPQKSREALREKVELTRTLIQQGIEEGSRKWEEMQRFIDEQLATEQLSLQQIMENIQQRMKT</sequence>
<evidence type="ECO:0000256" key="13">
    <source>
        <dbReference type="ARBA" id="ARBA00023098"/>
    </source>
</evidence>
<evidence type="ECO:0000256" key="7">
    <source>
        <dbReference type="ARBA" id="ARBA00022525"/>
    </source>
</evidence>
<keyword evidence="10" id="KW-0551">Lipid droplet</keyword>
<name>A0ABC9WJM3_GRUJA</name>
<keyword evidence="9" id="KW-0358">Heparin-binding</keyword>
<dbReference type="GO" id="GO:0042627">
    <property type="term" value="C:chylomicron"/>
    <property type="evidence" value="ECO:0007669"/>
    <property type="project" value="UniProtKB-KW"/>
</dbReference>
<protein>
    <submittedName>
        <fullName evidence="19">Apolipoprotein B-100</fullName>
    </submittedName>
</protein>
<evidence type="ECO:0000256" key="17">
    <source>
        <dbReference type="SAM" id="Coils"/>
    </source>
</evidence>
<keyword evidence="11" id="KW-0427">LDL</keyword>
<evidence type="ECO:0000256" key="10">
    <source>
        <dbReference type="ARBA" id="ARBA00022677"/>
    </source>
</evidence>
<dbReference type="GO" id="GO:0008201">
    <property type="term" value="F:heparin binding"/>
    <property type="evidence" value="ECO:0007669"/>
    <property type="project" value="UniProtKB-KW"/>
</dbReference>
<evidence type="ECO:0000256" key="3">
    <source>
        <dbReference type="ARBA" id="ARBA00004613"/>
    </source>
</evidence>
<dbReference type="GO" id="GO:0034362">
    <property type="term" value="C:low-density lipoprotein particle"/>
    <property type="evidence" value="ECO:0007669"/>
    <property type="project" value="UniProtKB-KW"/>
</dbReference>
<feature type="coiled-coil region" evidence="17">
    <location>
        <begin position="1637"/>
        <end position="1679"/>
    </location>
</feature>
<evidence type="ECO:0000256" key="14">
    <source>
        <dbReference type="ARBA" id="ARBA00023166"/>
    </source>
</evidence>
<keyword evidence="8" id="KW-0153">Cholesterol metabolism</keyword>
<keyword evidence="12" id="KW-0445">Lipid transport</keyword>
<evidence type="ECO:0000256" key="11">
    <source>
        <dbReference type="ARBA" id="ARBA00022710"/>
    </source>
</evidence>
<evidence type="ECO:0000256" key="4">
    <source>
        <dbReference type="ARBA" id="ARBA00022448"/>
    </source>
</evidence>
<keyword evidence="6" id="KW-0162">Chylomicron</keyword>
<keyword evidence="15" id="KW-0753">Steroid metabolism</keyword>
<dbReference type="Proteomes" id="UP001623348">
    <property type="component" value="Unassembled WGS sequence"/>
</dbReference>
<evidence type="ECO:0000256" key="12">
    <source>
        <dbReference type="ARBA" id="ARBA00023055"/>
    </source>
</evidence>
<comment type="subcellular location">
    <subcellularLocation>
        <location evidence="1">Cytoplasm</location>
    </subcellularLocation>
    <subcellularLocation>
        <location evidence="2">Lipid droplet</location>
    </subcellularLocation>
    <subcellularLocation>
        <location evidence="3">Secreted</location>
    </subcellularLocation>
</comment>
<dbReference type="EMBL" id="BAAFJT010000003">
    <property type="protein sequence ID" value="GAB0185480.1"/>
    <property type="molecule type" value="Genomic_DNA"/>
</dbReference>
<feature type="domain" description="Apolipoprotein B100 C-terminal" evidence="18">
    <location>
        <begin position="1786"/>
        <end position="1842"/>
    </location>
</feature>
<keyword evidence="20" id="KW-1185">Reference proteome</keyword>
<evidence type="ECO:0000313" key="19">
    <source>
        <dbReference type="EMBL" id="GAB0185480.1"/>
    </source>
</evidence>
<evidence type="ECO:0000256" key="5">
    <source>
        <dbReference type="ARBA" id="ARBA00022490"/>
    </source>
</evidence>
<keyword evidence="5" id="KW-0963">Cytoplasm</keyword>
<keyword evidence="4" id="KW-0813">Transport</keyword>
<evidence type="ECO:0000256" key="6">
    <source>
        <dbReference type="ARBA" id="ARBA00022513"/>
    </source>
</evidence>
<keyword evidence="13" id="KW-0443">Lipid metabolism</keyword>
<evidence type="ECO:0000256" key="2">
    <source>
        <dbReference type="ARBA" id="ARBA00004502"/>
    </source>
</evidence>
<feature type="coiled-coil region" evidence="17">
    <location>
        <begin position="1773"/>
        <end position="1808"/>
    </location>
</feature>
<dbReference type="Pfam" id="PF12491">
    <property type="entry name" value="ApoB100_C"/>
    <property type="match status" value="1"/>
</dbReference>
<dbReference type="PANTHER" id="PTHR13769:SF1">
    <property type="entry name" value="APOLIPOPROTEIN B-100"/>
    <property type="match status" value="1"/>
</dbReference>
<gene>
    <name evidence="19" type="ORF">GRJ2_001013300</name>
</gene>
<reference evidence="19 20" key="1">
    <citation type="submission" date="2024-06" db="EMBL/GenBank/DDBJ databases">
        <title>The draft genome of Grus japonensis, version 3.</title>
        <authorList>
            <person name="Nabeshima K."/>
            <person name="Suzuki S."/>
            <person name="Onuma M."/>
        </authorList>
    </citation>
    <scope>NUCLEOTIDE SEQUENCE [LARGE SCALE GENOMIC DNA]</scope>
    <source>
        <strain evidence="19 20">451A</strain>
    </source>
</reference>
<evidence type="ECO:0000256" key="15">
    <source>
        <dbReference type="ARBA" id="ARBA00023221"/>
    </source>
</evidence>
<comment type="caution">
    <text evidence="19">The sequence shown here is derived from an EMBL/GenBank/DDBJ whole genome shotgun (WGS) entry which is preliminary data.</text>
</comment>
<keyword evidence="17" id="KW-0175">Coiled coil</keyword>
<evidence type="ECO:0000256" key="9">
    <source>
        <dbReference type="ARBA" id="ARBA00022674"/>
    </source>
</evidence>
<dbReference type="GO" id="GO:0006869">
    <property type="term" value="P:lipid transport"/>
    <property type="evidence" value="ECO:0007669"/>
    <property type="project" value="UniProtKB-KW"/>
</dbReference>
<evidence type="ECO:0000313" key="20">
    <source>
        <dbReference type="Proteomes" id="UP001623348"/>
    </source>
</evidence>
<evidence type="ECO:0000256" key="1">
    <source>
        <dbReference type="ARBA" id="ARBA00004496"/>
    </source>
</evidence>
<evidence type="ECO:0000259" key="18">
    <source>
        <dbReference type="Pfam" id="PF12491"/>
    </source>
</evidence>
<accession>A0ABC9WJM3</accession>
<evidence type="ECO:0000256" key="8">
    <source>
        <dbReference type="ARBA" id="ARBA00022548"/>
    </source>
</evidence>
<keyword evidence="14" id="KW-1207">Sterol metabolism</keyword>
<dbReference type="InterPro" id="IPR022176">
    <property type="entry name" value="ApoB100_C"/>
</dbReference>
<dbReference type="GO" id="GO:0008203">
    <property type="term" value="P:cholesterol metabolic process"/>
    <property type="evidence" value="ECO:0007669"/>
    <property type="project" value="UniProtKB-KW"/>
</dbReference>
<dbReference type="GO" id="GO:0005811">
    <property type="term" value="C:lipid droplet"/>
    <property type="evidence" value="ECO:0007669"/>
    <property type="project" value="UniProtKB-SubCell"/>
</dbReference>
<feature type="coiled-coil region" evidence="17">
    <location>
        <begin position="1524"/>
        <end position="1578"/>
    </location>
</feature>
<keyword evidence="7" id="KW-0964">Secreted</keyword>
<keyword evidence="16" id="KW-0850">VLDL</keyword>
<dbReference type="GO" id="GO:0005737">
    <property type="term" value="C:cytoplasm"/>
    <property type="evidence" value="ECO:0007669"/>
    <property type="project" value="UniProtKB-SubCell"/>
</dbReference>
<dbReference type="PANTHER" id="PTHR13769">
    <property type="entry name" value="APOLIPOPROTEIN B"/>
    <property type="match status" value="1"/>
</dbReference>
<evidence type="ECO:0000256" key="16">
    <source>
        <dbReference type="ARBA" id="ARBA00023313"/>
    </source>
</evidence>
<proteinExistence type="predicted"/>